<proteinExistence type="predicted"/>
<evidence type="ECO:0000313" key="2">
    <source>
        <dbReference type="Proteomes" id="UP000663064"/>
    </source>
</evidence>
<organism evidence="1 2">
    <name type="scientific">Haloferax gibbonsii</name>
    <dbReference type="NCBI Taxonomy" id="35746"/>
    <lineage>
        <taxon>Archaea</taxon>
        <taxon>Methanobacteriati</taxon>
        <taxon>Methanobacteriota</taxon>
        <taxon>Stenosarchaea group</taxon>
        <taxon>Halobacteria</taxon>
        <taxon>Halobacteriales</taxon>
        <taxon>Haloferacaceae</taxon>
        <taxon>Haloferax</taxon>
    </lineage>
</organism>
<dbReference type="EMBL" id="CP063208">
    <property type="protein sequence ID" value="QOS14102.1"/>
    <property type="molecule type" value="Genomic_DNA"/>
</dbReference>
<dbReference type="Proteomes" id="UP000663064">
    <property type="component" value="Plasmid pHGLR3"/>
</dbReference>
<evidence type="ECO:0000313" key="1">
    <source>
        <dbReference type="EMBL" id="QOS14102.1"/>
    </source>
</evidence>
<gene>
    <name evidence="1" type="ORF">HfgLR_25110</name>
</gene>
<reference evidence="1" key="1">
    <citation type="journal article" date="2021" name="Front. Microbiol.">
        <title>Cellular and Genomic Properties of Haloferax gibbonsii LR2-5, the Host of Euryarchaeal Virus HFTV1.</title>
        <authorList>
            <person name="Tittes C."/>
            <person name="Schwarzer S."/>
            <person name="Pfeiffer F."/>
            <person name="Dyall-Smith M."/>
            <person name="Rodriguez-Franco M."/>
            <person name="Oksanen H.M."/>
            <person name="Quax T.E.F."/>
        </authorList>
    </citation>
    <scope>NUCLEOTIDE SEQUENCE</scope>
    <source>
        <strain evidence="1">LR2-5</strain>
    </source>
</reference>
<name>A0A871BM64_HALGI</name>
<sequence length="113" mass="12677">MAALPLTKGKPGEAHLFVVLDIVTGSSVFNITCWGHFRRVPFLLDSSLGHDIDFVRLDIIGSVADSLRWRVEYLERFDRNSRLTRLFQRLSHSRTLLSGISSDAEAEPSSAYA</sequence>
<protein>
    <submittedName>
        <fullName evidence="1">Uncharacterized protein</fullName>
    </submittedName>
</protein>
<accession>A0A871BM64</accession>
<geneLocation type="plasmid" evidence="1 2">
    <name>pHGLR3</name>
</geneLocation>
<keyword evidence="1" id="KW-0614">Plasmid</keyword>
<dbReference type="AlphaFoldDB" id="A0A871BM64"/>